<dbReference type="RefSeq" id="WP_062901523.1">
    <property type="nucleotide sequence ID" value="NZ_CP013342.1"/>
</dbReference>
<feature type="signal peptide" evidence="2">
    <location>
        <begin position="1"/>
        <end position="30"/>
    </location>
</feature>
<keyword evidence="1 2" id="KW-0732">Signal</keyword>
<evidence type="ECO:0000313" key="4">
    <source>
        <dbReference type="EMBL" id="AMU94711.1"/>
    </source>
</evidence>
<evidence type="ECO:0000313" key="5">
    <source>
        <dbReference type="Proteomes" id="UP000076234"/>
    </source>
</evidence>
<evidence type="ECO:0000256" key="2">
    <source>
        <dbReference type="SAM" id="SignalP"/>
    </source>
</evidence>
<reference evidence="4 5" key="2">
    <citation type="journal article" date="2016" name="Genome Announc.">
        <title>Complete Genome Sequence of Sphingopyxis terrae Strain 203-1 (NBRC 111660), a Polyethylene Glycol Degrader.</title>
        <authorList>
            <person name="Ohtsubo Y."/>
            <person name="Nonoyama S."/>
            <person name="Nagata Y."/>
            <person name="Numata M."/>
            <person name="Tsuchikane K."/>
            <person name="Hosoyama A."/>
            <person name="Yamazoe A."/>
            <person name="Tsuda M."/>
            <person name="Fujita N."/>
            <person name="Kawai F."/>
        </authorList>
    </citation>
    <scope>NUCLEOTIDE SEQUENCE [LARGE SCALE GENOMIC DNA]</scope>
    <source>
        <strain evidence="4 5">203-1</strain>
    </source>
</reference>
<dbReference type="Proteomes" id="UP000076234">
    <property type="component" value="Chromosome"/>
</dbReference>
<dbReference type="SMART" id="SM00869">
    <property type="entry name" value="Autotransporter"/>
    <property type="match status" value="1"/>
</dbReference>
<dbReference type="KEGG" id="ster:AOA14_08875"/>
<dbReference type="EMBL" id="CP013342">
    <property type="protein sequence ID" value="AMU94711.1"/>
    <property type="molecule type" value="Genomic_DNA"/>
</dbReference>
<protein>
    <recommendedName>
        <fullName evidence="3">Autotransporter domain-containing protein</fullName>
    </recommendedName>
</protein>
<dbReference type="PROSITE" id="PS51208">
    <property type="entry name" value="AUTOTRANSPORTER"/>
    <property type="match status" value="1"/>
</dbReference>
<reference evidence="5" key="1">
    <citation type="submission" date="2015-11" db="EMBL/GenBank/DDBJ databases">
        <title>Complete genome sequence of a polyethylene glycol-degrading strain Sphingopyxis terrae strain 203-1 (NBRC 15098).</title>
        <authorList>
            <person name="Yoshiyuki O."/>
            <person name="Shouta N."/>
            <person name="Nagata Y."/>
            <person name="Numata M."/>
            <person name="Tsuchikane K."/>
            <person name="Hosoyama A."/>
            <person name="Yamazoe A."/>
            <person name="Tsuda M."/>
            <person name="Fujita N."/>
            <person name="Kawai F."/>
        </authorList>
    </citation>
    <scope>NUCLEOTIDE SEQUENCE [LARGE SCALE GENOMIC DNA]</scope>
    <source>
        <strain evidence="5">203-1</strain>
    </source>
</reference>
<accession>A0A142VY87</accession>
<evidence type="ECO:0000256" key="1">
    <source>
        <dbReference type="ARBA" id="ARBA00022729"/>
    </source>
</evidence>
<dbReference type="SUPFAM" id="SSF103515">
    <property type="entry name" value="Autotransporter"/>
    <property type="match status" value="1"/>
</dbReference>
<dbReference type="InterPro" id="IPR011050">
    <property type="entry name" value="Pectin_lyase_fold/virulence"/>
</dbReference>
<dbReference type="Gene3D" id="2.40.128.130">
    <property type="entry name" value="Autotransporter beta-domain"/>
    <property type="match status" value="1"/>
</dbReference>
<dbReference type="SUPFAM" id="SSF51126">
    <property type="entry name" value="Pectin lyase-like"/>
    <property type="match status" value="1"/>
</dbReference>
<organism evidence="4 5">
    <name type="scientific">Sphingopyxis terrae subsp. terrae NBRC 15098</name>
    <dbReference type="NCBI Taxonomy" id="1219058"/>
    <lineage>
        <taxon>Bacteria</taxon>
        <taxon>Pseudomonadati</taxon>
        <taxon>Pseudomonadota</taxon>
        <taxon>Alphaproteobacteria</taxon>
        <taxon>Sphingomonadales</taxon>
        <taxon>Sphingomonadaceae</taxon>
        <taxon>Sphingopyxis</taxon>
    </lineage>
</organism>
<sequence>MISNNSKSRLLATSAIAGLSILQLGAAAHAQEQTPAFGVHVDQPGTVEINVGEDEEIVGNDIGIYADNGTVIVDNAGTIRGNGFSPAGLNSRPAGGIVIAQPGASITNGGTISGAANGIATSYFFSEDENGDNLPPAALAADTVVVNSGLISGEGGAGVSLVGGGSVTNDGTIRGANGAPGSGINGIGVAIAEFPDRIAEGVAGVGSIVNNSDGVIEGQTFGVVLSGGGTIENSGIIRTTGQFNPAIPGAQTPIAIVMGATPAQEGRSATLTNTGLVQGFLGIVATGSLETVTIENSGTINGQVLGILGSSAGALVIDNTEDGQILAGGNAVTAGTSTLTLTNVGLIQSQSQIGVNIQSADAVINNSGTISGKTFGITTNALQTAPGVSVHDAVNTAVTNSGLIRGETDDGVRLIGGGSVTNSGTIEGVASTPSTLADGVSMFSFAGQDLSGVTAIGTIANSEDGTIRGDRFGAIISGGGVVENEGLINGNTGGLYIQTNTVEETGKTASVTNSGTISGGNAITFGGNLESSELVNSGSLVGTTGYAVANGSYGRLSIVNSEDGVIEGATIGVHDDEGGIDLVNAGTIRGNGNYDGFDASPHAGVTLAGAPSTIDNSGTISGAGAGITTAYYFNPETGQLEGRAIDTEIVNSGTIAGESNDGVRLIGGGSVTNSGTISGAGRVDADGVSMYGYADQANEDYAASVTNQDGGSIAGQRFGIILSGGGSVDNAGEIVGVVGGMFIQGTALNSAPGEDRSGLTASVVNSGLIHGTGDLGGSGGDGYGVGFGSDMSSATLENSGTILSDFGAAVSQGSRADAIVTNLEGGTIEGATSGIYSNATGTLAVDNAGTIRGNGSYDGFAAAPDAGITITTAASSVKNSGTISGAGAGITTAYQFDDDIGDLVGIAIGTTVENSGTISGESNDGVRLIGGGTVTNSGTITGAGASFADGVSMYAYDGQDGESFAANVVNSASGTIGGDRFGIILSGGGTVDNAGTITGTTGGVLIQSDLADTPGLLGNFINSGTITSTDGAPIIAHVQSNVTNAGTLSGGNGVAIQLDAYDDVVTLNTGSAVDGLIDAGAGEDNLVLDGDILELTEAQQLTAVSGFEALTVAAGYWSTSGMVGEFGNVVIDEGAALQVNEVVGEDGAESPILTPAVTTNGLLVLNFGDDETVSNLDELTISGSGKLQLIGDAVFTVDTDTVAHTGGTIVSNGGLVLTGLLQGDVKTEGDGFFELGAGGTEGSFAGDIVNDGRFVFNRSDDYDFLGAFSGSGTLDKLGDGTLTFMGDYGFQGVTNIFGGAVRIGGTIDPGTDFNLGEGGSLDITGKDQTIGGLAGESGAQVVLGDNQLTVDQDDNSEFAGTISGSGGFVKSGDGTLNLSGDSDYTGPTTVDGGKLAVNGSIVSDVTVNAGGALGGNGSVGTTTINGDGKLTPGNSIGRLTVNGDLNFAAGSVYEVEVNAAGAGDRVDATGLVTIDSDASVAVLAEDGDYNGRTDYVILTGAGGIDGTFGSVTSDLAFLDPLLRYGANSVTLSLYRNDVDFADVAIGFNQASVAAAVQSRGIDDPLFEAVVNQNAAGAQAAFGDLSGEILASTLSGLTDDSRHLRNALYSMSGPAEAGLFLWGSAFGGWGDFDAKGGRFGMDTDHKGFVTGFGYGGNGFAAAISAGIGDSDFRLGGRNDHAQADSKYLAAHVSYGTGEGARAAAGLAYGWHDIDTSRSISVATLAQTLTSKRDADTMQIFGELGYDVRMGNLALTPFFRLAHVRTKSDAFAEAGGNAALSIAAAKQETTFVSLGGRARFNIGEGFQPYVSAAWNRASGDRGAPVAAAFTTGGGSFALIGTPIPKNSAEIEAGFDYSAGNFRIGAAYSGTLAGDRNTHGARVTARIAF</sequence>
<dbReference type="Pfam" id="PF03797">
    <property type="entry name" value="Autotransporter"/>
    <property type="match status" value="1"/>
</dbReference>
<proteinExistence type="predicted"/>
<dbReference type="InterPro" id="IPR036709">
    <property type="entry name" value="Autotransporte_beta_dom_sf"/>
</dbReference>
<feature type="domain" description="Autotransporter" evidence="3">
    <location>
        <begin position="1613"/>
        <end position="1886"/>
    </location>
</feature>
<dbReference type="InterPro" id="IPR013425">
    <property type="entry name" value="Autotrns_rpt"/>
</dbReference>
<dbReference type="NCBIfam" id="TIGR02601">
    <property type="entry name" value="autotrns_rpt"/>
    <property type="match status" value="1"/>
</dbReference>
<dbReference type="InterPro" id="IPR005546">
    <property type="entry name" value="Autotransporte_beta"/>
</dbReference>
<name>A0A142VY87_9SPHN</name>
<feature type="chain" id="PRO_5007502505" description="Autotransporter domain-containing protein" evidence="2">
    <location>
        <begin position="31"/>
        <end position="1886"/>
    </location>
</feature>
<gene>
    <name evidence="4" type="ORF">AOA14_08875</name>
</gene>
<evidence type="ECO:0000259" key="3">
    <source>
        <dbReference type="PROSITE" id="PS51208"/>
    </source>
</evidence>
<dbReference type="STRING" id="1219058.AOA14_08875"/>
<dbReference type="Pfam" id="PF12951">
    <property type="entry name" value="PATR"/>
    <property type="match status" value="2"/>
</dbReference>